<dbReference type="KEGG" id="hir:HETIRDRAFT_419180"/>
<evidence type="ECO:0000313" key="2">
    <source>
        <dbReference type="EMBL" id="ETW79443.1"/>
    </source>
</evidence>
<evidence type="ECO:0000256" key="1">
    <source>
        <dbReference type="SAM" id="MobiDB-lite"/>
    </source>
</evidence>
<dbReference type="GeneID" id="20673539"/>
<gene>
    <name evidence="2" type="ORF">HETIRDRAFT_419180</name>
</gene>
<sequence length="125" mass="13081">MQGGDLRAGGIRPTNLLGQWDEDSTGVTGDEDSTGGDVMATNVSYKGDGGLRAGDTIDVNVLRIRGGDSTAGNTIHASEADSVSTRTFALGRDTKDGHMLVQDATIKERSLQVSSLRPCLCVRGE</sequence>
<name>W4K0T8_HETIT</name>
<dbReference type="InParanoid" id="W4K0T8"/>
<organism evidence="2 3">
    <name type="scientific">Heterobasidion irregulare (strain TC 32-1)</name>
    <dbReference type="NCBI Taxonomy" id="747525"/>
    <lineage>
        <taxon>Eukaryota</taxon>
        <taxon>Fungi</taxon>
        <taxon>Dikarya</taxon>
        <taxon>Basidiomycota</taxon>
        <taxon>Agaricomycotina</taxon>
        <taxon>Agaricomycetes</taxon>
        <taxon>Russulales</taxon>
        <taxon>Bondarzewiaceae</taxon>
        <taxon>Heterobasidion</taxon>
        <taxon>Heterobasidion annosum species complex</taxon>
    </lineage>
</organism>
<dbReference type="AlphaFoldDB" id="W4K0T8"/>
<reference evidence="2 3" key="1">
    <citation type="journal article" date="2012" name="New Phytol.">
        <title>Insight into trade-off between wood decay and parasitism from the genome of a fungal forest pathogen.</title>
        <authorList>
            <person name="Olson A."/>
            <person name="Aerts A."/>
            <person name="Asiegbu F."/>
            <person name="Belbahri L."/>
            <person name="Bouzid O."/>
            <person name="Broberg A."/>
            <person name="Canback B."/>
            <person name="Coutinho P.M."/>
            <person name="Cullen D."/>
            <person name="Dalman K."/>
            <person name="Deflorio G."/>
            <person name="van Diepen L.T."/>
            <person name="Dunand C."/>
            <person name="Duplessis S."/>
            <person name="Durling M."/>
            <person name="Gonthier P."/>
            <person name="Grimwood J."/>
            <person name="Fossdal C.G."/>
            <person name="Hansson D."/>
            <person name="Henrissat B."/>
            <person name="Hietala A."/>
            <person name="Himmelstrand K."/>
            <person name="Hoffmeister D."/>
            <person name="Hogberg N."/>
            <person name="James T.Y."/>
            <person name="Karlsson M."/>
            <person name="Kohler A."/>
            <person name="Kues U."/>
            <person name="Lee Y.H."/>
            <person name="Lin Y.C."/>
            <person name="Lind M."/>
            <person name="Lindquist E."/>
            <person name="Lombard V."/>
            <person name="Lucas S."/>
            <person name="Lunden K."/>
            <person name="Morin E."/>
            <person name="Murat C."/>
            <person name="Park J."/>
            <person name="Raffaello T."/>
            <person name="Rouze P."/>
            <person name="Salamov A."/>
            <person name="Schmutz J."/>
            <person name="Solheim H."/>
            <person name="Stahlberg J."/>
            <person name="Velez H."/>
            <person name="de Vries R.P."/>
            <person name="Wiebenga A."/>
            <person name="Woodward S."/>
            <person name="Yakovlev I."/>
            <person name="Garbelotto M."/>
            <person name="Martin F."/>
            <person name="Grigoriev I.V."/>
            <person name="Stenlid J."/>
        </authorList>
    </citation>
    <scope>NUCLEOTIDE SEQUENCE [LARGE SCALE GENOMIC DNA]</scope>
    <source>
        <strain evidence="2 3">TC 32-1</strain>
    </source>
</reference>
<feature type="region of interest" description="Disordered" evidence="1">
    <location>
        <begin position="1"/>
        <end position="37"/>
    </location>
</feature>
<dbReference type="RefSeq" id="XP_009548030.1">
    <property type="nucleotide sequence ID" value="XM_009549735.1"/>
</dbReference>
<proteinExistence type="predicted"/>
<dbReference type="EMBL" id="KI925460">
    <property type="protein sequence ID" value="ETW79443.1"/>
    <property type="molecule type" value="Genomic_DNA"/>
</dbReference>
<protein>
    <submittedName>
        <fullName evidence="2">Uncharacterized protein</fullName>
    </submittedName>
</protein>
<dbReference type="Proteomes" id="UP000030671">
    <property type="component" value="Unassembled WGS sequence"/>
</dbReference>
<keyword evidence="3" id="KW-1185">Reference proteome</keyword>
<feature type="compositionally biased region" description="Acidic residues" evidence="1">
    <location>
        <begin position="20"/>
        <end position="34"/>
    </location>
</feature>
<dbReference type="HOGENOM" id="CLU_1992919_0_0_1"/>
<accession>W4K0T8</accession>
<evidence type="ECO:0000313" key="3">
    <source>
        <dbReference type="Proteomes" id="UP000030671"/>
    </source>
</evidence>